<keyword evidence="6" id="KW-0418">Kinase</keyword>
<feature type="compositionally biased region" description="Polar residues" evidence="11">
    <location>
        <begin position="22"/>
        <end position="31"/>
    </location>
</feature>
<evidence type="ECO:0000256" key="5">
    <source>
        <dbReference type="ARBA" id="ARBA00022741"/>
    </source>
</evidence>
<evidence type="ECO:0000256" key="10">
    <source>
        <dbReference type="PROSITE-ProRule" id="PRU10141"/>
    </source>
</evidence>
<keyword evidence="5 10" id="KW-0547">Nucleotide-binding</keyword>
<evidence type="ECO:0000256" key="6">
    <source>
        <dbReference type="ARBA" id="ARBA00022777"/>
    </source>
</evidence>
<evidence type="ECO:0000256" key="11">
    <source>
        <dbReference type="SAM" id="MobiDB-lite"/>
    </source>
</evidence>
<keyword evidence="7 10" id="KW-0067">ATP-binding</keyword>
<dbReference type="InterPro" id="IPR000719">
    <property type="entry name" value="Prot_kinase_dom"/>
</dbReference>
<feature type="non-terminal residue" evidence="13">
    <location>
        <position position="347"/>
    </location>
</feature>
<reference evidence="13 14" key="1">
    <citation type="journal article" name="Sci. Rep.">
        <title>Genome-scale phylogenetic analyses confirm Olpidium as the closest living zoosporic fungus to the non-flagellated, terrestrial fungi.</title>
        <authorList>
            <person name="Chang Y."/>
            <person name="Rochon D."/>
            <person name="Sekimoto S."/>
            <person name="Wang Y."/>
            <person name="Chovatia M."/>
            <person name="Sandor L."/>
            <person name="Salamov A."/>
            <person name="Grigoriev I.V."/>
            <person name="Stajich J.E."/>
            <person name="Spatafora J.W."/>
        </authorList>
    </citation>
    <scope>NUCLEOTIDE SEQUENCE [LARGE SCALE GENOMIC DNA]</scope>
    <source>
        <strain evidence="13">S191</strain>
    </source>
</reference>
<dbReference type="InterPro" id="IPR017441">
    <property type="entry name" value="Protein_kinase_ATP_BS"/>
</dbReference>
<dbReference type="SUPFAM" id="SSF56112">
    <property type="entry name" value="Protein kinase-like (PK-like)"/>
    <property type="match status" value="1"/>
</dbReference>
<evidence type="ECO:0000313" key="13">
    <source>
        <dbReference type="EMBL" id="KAG5462240.1"/>
    </source>
</evidence>
<keyword evidence="4" id="KW-0808">Transferase</keyword>
<accession>A0A8H7ZZN3</accession>
<comment type="catalytic activity">
    <reaction evidence="8">
        <text>L-threonyl-[protein] + ATP = O-phospho-L-threonyl-[protein] + ADP + H(+)</text>
        <dbReference type="Rhea" id="RHEA:46608"/>
        <dbReference type="Rhea" id="RHEA-COMP:11060"/>
        <dbReference type="Rhea" id="RHEA-COMP:11605"/>
        <dbReference type="ChEBI" id="CHEBI:15378"/>
        <dbReference type="ChEBI" id="CHEBI:30013"/>
        <dbReference type="ChEBI" id="CHEBI:30616"/>
        <dbReference type="ChEBI" id="CHEBI:61977"/>
        <dbReference type="ChEBI" id="CHEBI:456216"/>
        <dbReference type="EC" id="2.7.11.1"/>
    </reaction>
</comment>
<feature type="compositionally biased region" description="Basic and acidic residues" evidence="11">
    <location>
        <begin position="43"/>
        <end position="65"/>
    </location>
</feature>
<organism evidence="13 14">
    <name type="scientific">Olpidium bornovanus</name>
    <dbReference type="NCBI Taxonomy" id="278681"/>
    <lineage>
        <taxon>Eukaryota</taxon>
        <taxon>Fungi</taxon>
        <taxon>Fungi incertae sedis</taxon>
        <taxon>Olpidiomycota</taxon>
        <taxon>Olpidiomycotina</taxon>
        <taxon>Olpidiomycetes</taxon>
        <taxon>Olpidiales</taxon>
        <taxon>Olpidiaceae</taxon>
        <taxon>Olpidium</taxon>
    </lineage>
</organism>
<evidence type="ECO:0000313" key="14">
    <source>
        <dbReference type="Proteomes" id="UP000673691"/>
    </source>
</evidence>
<dbReference type="PROSITE" id="PS00107">
    <property type="entry name" value="PROTEIN_KINASE_ATP"/>
    <property type="match status" value="1"/>
</dbReference>
<dbReference type="EMBL" id="JAEFCI010002434">
    <property type="protein sequence ID" value="KAG5462240.1"/>
    <property type="molecule type" value="Genomic_DNA"/>
</dbReference>
<dbReference type="InterPro" id="IPR051138">
    <property type="entry name" value="PIM_Ser/Thr_kinase"/>
</dbReference>
<evidence type="ECO:0000256" key="2">
    <source>
        <dbReference type="ARBA" id="ARBA00012513"/>
    </source>
</evidence>
<dbReference type="EC" id="2.7.11.1" evidence="2"/>
<evidence type="ECO:0000256" key="9">
    <source>
        <dbReference type="ARBA" id="ARBA00048679"/>
    </source>
</evidence>
<dbReference type="OrthoDB" id="10252171at2759"/>
<dbReference type="PANTHER" id="PTHR22984">
    <property type="entry name" value="SERINE/THREONINE-PROTEIN KINASE PIM"/>
    <property type="match status" value="1"/>
</dbReference>
<comment type="caution">
    <text evidence="13">The sequence shown here is derived from an EMBL/GenBank/DDBJ whole genome shotgun (WGS) entry which is preliminary data.</text>
</comment>
<dbReference type="Proteomes" id="UP000673691">
    <property type="component" value="Unassembled WGS sequence"/>
</dbReference>
<feature type="binding site" evidence="10">
    <location>
        <position position="274"/>
    </location>
    <ligand>
        <name>ATP</name>
        <dbReference type="ChEBI" id="CHEBI:30616"/>
    </ligand>
</feature>
<dbReference type="FunFam" id="3.30.200.20:FF:000314">
    <property type="entry name" value="Serine/threonine protein kinase"/>
    <property type="match status" value="1"/>
</dbReference>
<feature type="region of interest" description="Disordered" evidence="11">
    <location>
        <begin position="197"/>
        <end position="218"/>
    </location>
</feature>
<evidence type="ECO:0000256" key="7">
    <source>
        <dbReference type="ARBA" id="ARBA00022840"/>
    </source>
</evidence>
<evidence type="ECO:0000256" key="1">
    <source>
        <dbReference type="ARBA" id="ARBA00004340"/>
    </source>
</evidence>
<keyword evidence="14" id="KW-1185">Reference proteome</keyword>
<evidence type="ECO:0000256" key="3">
    <source>
        <dbReference type="ARBA" id="ARBA00022527"/>
    </source>
</evidence>
<dbReference type="GO" id="GO:0005524">
    <property type="term" value="F:ATP binding"/>
    <property type="evidence" value="ECO:0007669"/>
    <property type="project" value="UniProtKB-UniRule"/>
</dbReference>
<evidence type="ECO:0000256" key="4">
    <source>
        <dbReference type="ARBA" id="ARBA00022679"/>
    </source>
</evidence>
<dbReference type="Pfam" id="PF00069">
    <property type="entry name" value="Pkinase"/>
    <property type="match status" value="1"/>
</dbReference>
<evidence type="ECO:0000256" key="8">
    <source>
        <dbReference type="ARBA" id="ARBA00047899"/>
    </source>
</evidence>
<dbReference type="Gene3D" id="3.30.200.20">
    <property type="entry name" value="Phosphorylase Kinase, domain 1"/>
    <property type="match status" value="1"/>
</dbReference>
<evidence type="ECO:0000259" key="12">
    <source>
        <dbReference type="PROSITE" id="PS50011"/>
    </source>
</evidence>
<keyword evidence="3" id="KW-0723">Serine/threonine-protein kinase</keyword>
<comment type="subcellular location">
    <subcellularLocation>
        <location evidence="1">Host cell</location>
    </subcellularLocation>
</comment>
<dbReference type="GO" id="GO:0043657">
    <property type="term" value="C:host cell"/>
    <property type="evidence" value="ECO:0007669"/>
    <property type="project" value="UniProtKB-SubCell"/>
</dbReference>
<feature type="region of interest" description="Disordered" evidence="11">
    <location>
        <begin position="22"/>
        <end position="166"/>
    </location>
</feature>
<dbReference type="PANTHER" id="PTHR22984:SF25">
    <property type="entry name" value="PROTEIN KINASE DOMAIN-CONTAINING PROTEIN"/>
    <property type="match status" value="1"/>
</dbReference>
<dbReference type="GO" id="GO:0005737">
    <property type="term" value="C:cytoplasm"/>
    <property type="evidence" value="ECO:0007669"/>
    <property type="project" value="TreeGrafter"/>
</dbReference>
<sequence>MIKNFFANKSAKSALLAIPNQNLSTSRSLATSYVYSVSQRSSRRPDGVKPRITEPPEKPQSDRESPCSAGEGGQQLDRQLPAQSDGKPRPTENSSDQEPVHDEENNQGANQSEDVARGPPGSTAGTKGNGAALSAAECHHGGPKPGPDSPAAVAPAPPLPAANDLPIRNHASVPEVDQCPTSNVIANPRIAPKKPAPAIAASSAVSKQPSPGGSSVRPALSTVASRCLKSHKVNPRFADRYTIGDELGSGGFGFVVSAIKHPENVEVAVKFICKDKVPMHAWIKDPALGLIPTEIYVLRMVDHPGIIRYVEYFEDPRYFYLVMELHGTPWNSGAAEQKLPPPSTAGK</sequence>
<gene>
    <name evidence="13" type="ORF">BJ554DRAFT_5459</name>
</gene>
<dbReference type="PROSITE" id="PS50011">
    <property type="entry name" value="PROTEIN_KINASE_DOM"/>
    <property type="match status" value="1"/>
</dbReference>
<dbReference type="AlphaFoldDB" id="A0A8H7ZZN3"/>
<feature type="domain" description="Protein kinase" evidence="12">
    <location>
        <begin position="241"/>
        <end position="347"/>
    </location>
</feature>
<feature type="compositionally biased region" description="Low complexity" evidence="11">
    <location>
        <begin position="197"/>
        <end position="207"/>
    </location>
</feature>
<name>A0A8H7ZZN3_9FUNG</name>
<comment type="catalytic activity">
    <reaction evidence="9">
        <text>L-seryl-[protein] + ATP = O-phospho-L-seryl-[protein] + ADP + H(+)</text>
        <dbReference type="Rhea" id="RHEA:17989"/>
        <dbReference type="Rhea" id="RHEA-COMP:9863"/>
        <dbReference type="Rhea" id="RHEA-COMP:11604"/>
        <dbReference type="ChEBI" id="CHEBI:15378"/>
        <dbReference type="ChEBI" id="CHEBI:29999"/>
        <dbReference type="ChEBI" id="CHEBI:30616"/>
        <dbReference type="ChEBI" id="CHEBI:83421"/>
        <dbReference type="ChEBI" id="CHEBI:456216"/>
        <dbReference type="EC" id="2.7.11.1"/>
    </reaction>
</comment>
<dbReference type="GO" id="GO:0004674">
    <property type="term" value="F:protein serine/threonine kinase activity"/>
    <property type="evidence" value="ECO:0007669"/>
    <property type="project" value="UniProtKB-KW"/>
</dbReference>
<dbReference type="InterPro" id="IPR011009">
    <property type="entry name" value="Kinase-like_dom_sf"/>
</dbReference>
<proteinExistence type="predicted"/>
<protein>
    <recommendedName>
        <fullName evidence="2">non-specific serine/threonine protein kinase</fullName>
        <ecNumber evidence="2">2.7.11.1</ecNumber>
    </recommendedName>
</protein>